<gene>
    <name evidence="2" type="ORF">ETAA8_42610</name>
</gene>
<evidence type="ECO:0000313" key="2">
    <source>
        <dbReference type="EMBL" id="QDU29154.1"/>
    </source>
</evidence>
<protein>
    <submittedName>
        <fullName evidence="2">Uncharacterized protein</fullName>
    </submittedName>
</protein>
<organism evidence="2 3">
    <name type="scientific">Anatilimnocola aggregata</name>
    <dbReference type="NCBI Taxonomy" id="2528021"/>
    <lineage>
        <taxon>Bacteria</taxon>
        <taxon>Pseudomonadati</taxon>
        <taxon>Planctomycetota</taxon>
        <taxon>Planctomycetia</taxon>
        <taxon>Pirellulales</taxon>
        <taxon>Pirellulaceae</taxon>
        <taxon>Anatilimnocola</taxon>
    </lineage>
</organism>
<evidence type="ECO:0000313" key="3">
    <source>
        <dbReference type="Proteomes" id="UP000315017"/>
    </source>
</evidence>
<dbReference type="KEGG" id="aagg:ETAA8_42610"/>
<evidence type="ECO:0000256" key="1">
    <source>
        <dbReference type="SAM" id="Phobius"/>
    </source>
</evidence>
<dbReference type="Proteomes" id="UP000315017">
    <property type="component" value="Chromosome"/>
</dbReference>
<proteinExistence type="predicted"/>
<dbReference type="AlphaFoldDB" id="A0A517YG06"/>
<feature type="transmembrane region" description="Helical" evidence="1">
    <location>
        <begin position="12"/>
        <end position="32"/>
    </location>
</feature>
<accession>A0A517YG06</accession>
<keyword evidence="3" id="KW-1185">Reference proteome</keyword>
<dbReference type="EMBL" id="CP036274">
    <property type="protein sequence ID" value="QDU29154.1"/>
    <property type="molecule type" value="Genomic_DNA"/>
</dbReference>
<keyword evidence="1" id="KW-0812">Transmembrane</keyword>
<sequence length="189" mass="21307">MTKRFPTITTLRYAAINGLIAVFILLMVLQGMPLNMPAATVHARLTADWLGIGSGAWDMYAPVPDRQNHRLSAELMSSESHVVARWSSPEWRKQSAYQRFWGHRWAEYYDNVWGNNNAALWPALAQHVADQHAVNSALGKVQDDEPLRQVKLIAETKGLAPPAGERWPKPVPPEGYDDNWVLSIEPLPF</sequence>
<dbReference type="RefSeq" id="WP_145092561.1">
    <property type="nucleotide sequence ID" value="NZ_CP036274.1"/>
</dbReference>
<keyword evidence="1" id="KW-1133">Transmembrane helix</keyword>
<keyword evidence="1" id="KW-0472">Membrane</keyword>
<reference evidence="2 3" key="1">
    <citation type="submission" date="2019-02" db="EMBL/GenBank/DDBJ databases">
        <title>Deep-cultivation of Planctomycetes and their phenomic and genomic characterization uncovers novel biology.</title>
        <authorList>
            <person name="Wiegand S."/>
            <person name="Jogler M."/>
            <person name="Boedeker C."/>
            <person name="Pinto D."/>
            <person name="Vollmers J."/>
            <person name="Rivas-Marin E."/>
            <person name="Kohn T."/>
            <person name="Peeters S.H."/>
            <person name="Heuer A."/>
            <person name="Rast P."/>
            <person name="Oberbeckmann S."/>
            <person name="Bunk B."/>
            <person name="Jeske O."/>
            <person name="Meyerdierks A."/>
            <person name="Storesund J.E."/>
            <person name="Kallscheuer N."/>
            <person name="Luecker S."/>
            <person name="Lage O.M."/>
            <person name="Pohl T."/>
            <person name="Merkel B.J."/>
            <person name="Hornburger P."/>
            <person name="Mueller R.-W."/>
            <person name="Bruemmer F."/>
            <person name="Labrenz M."/>
            <person name="Spormann A.M."/>
            <person name="Op den Camp H."/>
            <person name="Overmann J."/>
            <person name="Amann R."/>
            <person name="Jetten M.S.M."/>
            <person name="Mascher T."/>
            <person name="Medema M.H."/>
            <person name="Devos D.P."/>
            <person name="Kaster A.-K."/>
            <person name="Ovreas L."/>
            <person name="Rohde M."/>
            <person name="Galperin M.Y."/>
            <person name="Jogler C."/>
        </authorList>
    </citation>
    <scope>NUCLEOTIDE SEQUENCE [LARGE SCALE GENOMIC DNA]</scope>
    <source>
        <strain evidence="2 3">ETA_A8</strain>
    </source>
</reference>
<name>A0A517YG06_9BACT</name>